<dbReference type="STRING" id="500633.CLOHIR_01165"/>
<gene>
    <name evidence="2" type="ORF">CLOHIR_01165</name>
</gene>
<dbReference type="AlphaFoldDB" id="B6FZ61"/>
<keyword evidence="3" id="KW-1185">Reference proteome</keyword>
<feature type="transmembrane region" description="Helical" evidence="1">
    <location>
        <begin position="6"/>
        <end position="22"/>
    </location>
</feature>
<sequence length="141" mass="16265">MSLAELIIGMSLVILLIGIVVPKSDSGYMKAEWERRKLCSELRLLKRKNLSGIGEYMRIAKVNNRSCYRTFFDLKLIKEKYVDKDIKVASNIKRIMFKSDGIPMDSGTIEVRYKENTYTITITPISGRILFKEGIYSNDKE</sequence>
<organism evidence="2 3">
    <name type="scientific">Peptacetobacter hiranonis (strain DSM 13275 / JCM 10541 / KCTC 15199 / TO-931)</name>
    <name type="common">Clostridium hiranonis</name>
    <dbReference type="NCBI Taxonomy" id="500633"/>
    <lineage>
        <taxon>Bacteria</taxon>
        <taxon>Bacillati</taxon>
        <taxon>Bacillota</taxon>
        <taxon>Clostridia</taxon>
        <taxon>Peptostreptococcales</taxon>
        <taxon>Peptostreptococcaceae</taxon>
        <taxon>Peptacetobacter</taxon>
    </lineage>
</organism>
<keyword evidence="1" id="KW-1133">Transmembrane helix</keyword>
<dbReference type="RefSeq" id="WP_006440083.1">
    <property type="nucleotide sequence ID" value="NZ_DS995356.1"/>
</dbReference>
<dbReference type="Proteomes" id="UP000003178">
    <property type="component" value="Unassembled WGS sequence"/>
</dbReference>
<protein>
    <recommendedName>
        <fullName evidence="4">Type II secretion system protein</fullName>
    </recommendedName>
</protein>
<reference evidence="2 3" key="2">
    <citation type="submission" date="2008-10" db="EMBL/GenBank/DDBJ databases">
        <title>Draft genome sequence of Clostridium hiranonis (DSM 13275).</title>
        <authorList>
            <person name="Sudarsanam P."/>
            <person name="Ley R."/>
            <person name="Guruge J."/>
            <person name="Turnbaugh P.J."/>
            <person name="Mahowald M."/>
            <person name="Liep D."/>
            <person name="Gordon J."/>
        </authorList>
    </citation>
    <scope>NUCLEOTIDE SEQUENCE [LARGE SCALE GENOMIC DNA]</scope>
    <source>
        <strain evidence="2 3">DSM 13275</strain>
    </source>
</reference>
<evidence type="ECO:0008006" key="4">
    <source>
        <dbReference type="Google" id="ProtNLM"/>
    </source>
</evidence>
<proteinExistence type="predicted"/>
<evidence type="ECO:0000313" key="2">
    <source>
        <dbReference type="EMBL" id="EEA85231.1"/>
    </source>
</evidence>
<evidence type="ECO:0000313" key="3">
    <source>
        <dbReference type="Proteomes" id="UP000003178"/>
    </source>
</evidence>
<dbReference type="EMBL" id="ABWP01000048">
    <property type="protein sequence ID" value="EEA85231.1"/>
    <property type="molecule type" value="Genomic_DNA"/>
</dbReference>
<dbReference type="OrthoDB" id="1711166at2"/>
<evidence type="ECO:0000256" key="1">
    <source>
        <dbReference type="SAM" id="Phobius"/>
    </source>
</evidence>
<keyword evidence="1" id="KW-0812">Transmembrane</keyword>
<comment type="caution">
    <text evidence="2">The sequence shown here is derived from an EMBL/GenBank/DDBJ whole genome shotgun (WGS) entry which is preliminary data.</text>
</comment>
<name>B6FZ61_PEPHT</name>
<reference evidence="2 3" key="1">
    <citation type="submission" date="2008-09" db="EMBL/GenBank/DDBJ databases">
        <authorList>
            <person name="Fulton L."/>
            <person name="Clifton S."/>
            <person name="Fulton B."/>
            <person name="Xu J."/>
            <person name="Minx P."/>
            <person name="Pepin K.H."/>
            <person name="Johnson M."/>
            <person name="Thiruvilangam P."/>
            <person name="Bhonagiri V."/>
            <person name="Nash W.E."/>
            <person name="Mardis E.R."/>
            <person name="Wilson R.K."/>
        </authorList>
    </citation>
    <scope>NUCLEOTIDE SEQUENCE [LARGE SCALE GENOMIC DNA]</scope>
    <source>
        <strain evidence="2 3">DSM 13275</strain>
    </source>
</reference>
<dbReference type="HOGENOM" id="CLU_1843233_0_0_9"/>
<keyword evidence="1" id="KW-0472">Membrane</keyword>
<accession>B6FZ61</accession>